<gene>
    <name evidence="2" type="ORF">EV668_1447</name>
</gene>
<feature type="region of interest" description="Disordered" evidence="1">
    <location>
        <begin position="55"/>
        <end position="76"/>
    </location>
</feature>
<accession>A0A4R7C6G4</accession>
<evidence type="ECO:0000313" key="2">
    <source>
        <dbReference type="EMBL" id="TDR94170.1"/>
    </source>
</evidence>
<evidence type="ECO:0000313" key="3">
    <source>
        <dbReference type="Proteomes" id="UP000295122"/>
    </source>
</evidence>
<proteinExistence type="predicted"/>
<reference evidence="2 3" key="1">
    <citation type="submission" date="2019-03" db="EMBL/GenBank/DDBJ databases">
        <title>Genomic Encyclopedia of Type Strains, Phase IV (KMG-IV): sequencing the most valuable type-strain genomes for metagenomic binning, comparative biology and taxonomic classification.</title>
        <authorList>
            <person name="Goeker M."/>
        </authorList>
    </citation>
    <scope>NUCLEOTIDE SEQUENCE [LARGE SCALE GENOMIC DNA]</scope>
    <source>
        <strain evidence="2 3">DSM 25903</strain>
    </source>
</reference>
<dbReference type="AlphaFoldDB" id="A0A4R7C6G4"/>
<keyword evidence="3" id="KW-1185">Reference proteome</keyword>
<dbReference type="EMBL" id="SNZR01000011">
    <property type="protein sequence ID" value="TDR94170.1"/>
    <property type="molecule type" value="Genomic_DNA"/>
</dbReference>
<sequence length="76" mass="8380">MSGARLLLLEDVLDAAERILRDPSRNAVRVSTRETVTLAVLALQQHAMIREAGLSYPRAPKAPPLPPPLFGPLERR</sequence>
<dbReference type="Proteomes" id="UP000295122">
    <property type="component" value="Unassembled WGS sequence"/>
</dbReference>
<name>A0A4R7C6G4_9HYPH</name>
<comment type="caution">
    <text evidence="2">The sequence shown here is derived from an EMBL/GenBank/DDBJ whole genome shotgun (WGS) entry which is preliminary data.</text>
</comment>
<feature type="compositionally biased region" description="Pro residues" evidence="1">
    <location>
        <begin position="60"/>
        <end position="70"/>
    </location>
</feature>
<evidence type="ECO:0000256" key="1">
    <source>
        <dbReference type="SAM" id="MobiDB-lite"/>
    </source>
</evidence>
<organism evidence="2 3">
    <name type="scientific">Enterovirga rhinocerotis</name>
    <dbReference type="NCBI Taxonomy" id="1339210"/>
    <lineage>
        <taxon>Bacteria</taxon>
        <taxon>Pseudomonadati</taxon>
        <taxon>Pseudomonadota</taxon>
        <taxon>Alphaproteobacteria</taxon>
        <taxon>Hyphomicrobiales</taxon>
        <taxon>Methylobacteriaceae</taxon>
        <taxon>Enterovirga</taxon>
    </lineage>
</organism>
<protein>
    <submittedName>
        <fullName evidence="2">Uncharacterized protein</fullName>
    </submittedName>
</protein>
<dbReference type="RefSeq" id="WP_133769090.1">
    <property type="nucleotide sequence ID" value="NZ_SNZR01000011.1"/>
</dbReference>